<evidence type="ECO:0000256" key="3">
    <source>
        <dbReference type="ARBA" id="ARBA00022833"/>
    </source>
</evidence>
<dbReference type="Gene3D" id="3.30.40.10">
    <property type="entry name" value="Zinc/RING finger domain, C3HC4 (zinc finger)"/>
    <property type="match status" value="1"/>
</dbReference>
<evidence type="ECO:0000256" key="2">
    <source>
        <dbReference type="ARBA" id="ARBA00022771"/>
    </source>
</evidence>
<sequence length="650" mass="73327">MAEEGRKVNIQDQNCPVCLESFKVPRTLPCQHTFCHKCLSDYIVTSAQNSYKPSFSCPVCRTIVYPSSKAKDLKEWATSFPQNINVFALGSTLKEKVEYVCDSCLTNGSCNNSSGFCLDCKEHVCDACIEIHGKLNALRLHKIMSRDEISQNPSLAINIDLGNRCVTHENEIQYFCKDHDAIGCVACVLTEHRTCKNMVHLKTDAEVDLEDDPVDVVNAMKRIEEHLREYIEKTESNLKTLETETKDLSKVIKEAKESIVKMLDTLGENIDQQGKQIFQEEALKTSENVRQCQSLLAATRNSYQLLEAIIRFGSKAQVFITARQANKQLEMYRHEVLQKYRKLESRKVGITLHDSLKSLLCLQDTKLASVDSEENNEELQLSRVVRNPKCEACAREALLPPVTKVPDYTGATFLISDSVMLVDKINKTSCLYDSEFQLVSYYTFSGIPHDVCVIDEGEVAVSLTYENKIQFLTATAPITPTRSITTKYYCSGLAALSKDTLVISGYKNTCNQNCYWSIVNASGKEEYYHEIDQKGGSYTYLALNKSKTRLYVSCHNISTVYCFGLDGHLYFRYDILSSPMGIGLDRDGYVYMVGYGSSNLHQLSPDGLLLQVITSGIPKTPQKIAFHRNGSTFLLTNDKERKKIHVFQLK</sequence>
<keyword evidence="5" id="KW-0175">Coiled coil</keyword>
<dbReference type="InterPro" id="IPR047153">
    <property type="entry name" value="TRIM45/56/19-like"/>
</dbReference>
<evidence type="ECO:0000256" key="1">
    <source>
        <dbReference type="ARBA" id="ARBA00022723"/>
    </source>
</evidence>
<reference evidence="7" key="3">
    <citation type="submission" date="2023-05" db="EMBL/GenBank/DDBJ databases">
        <authorList>
            <person name="Smith C.H."/>
        </authorList>
    </citation>
    <scope>NUCLEOTIDE SEQUENCE</scope>
    <source>
        <strain evidence="7">CHS0354</strain>
        <tissue evidence="7">Mantle</tissue>
    </source>
</reference>
<dbReference type="AlphaFoldDB" id="A0AAE0SMG6"/>
<keyword evidence="2 4" id="KW-0863">Zinc-finger</keyword>
<proteinExistence type="predicted"/>
<reference evidence="7" key="1">
    <citation type="journal article" date="2021" name="Genome Biol. Evol.">
        <title>A High-Quality Reference Genome for a Parasitic Bivalve with Doubly Uniparental Inheritance (Bivalvia: Unionida).</title>
        <authorList>
            <person name="Smith C.H."/>
        </authorList>
    </citation>
    <scope>NUCLEOTIDE SEQUENCE</scope>
    <source>
        <strain evidence="7">CHS0354</strain>
    </source>
</reference>
<dbReference type="Pfam" id="PF13445">
    <property type="entry name" value="zf-RING_UBOX"/>
    <property type="match status" value="1"/>
</dbReference>
<feature type="domain" description="RING-type" evidence="6">
    <location>
        <begin position="15"/>
        <end position="61"/>
    </location>
</feature>
<dbReference type="Proteomes" id="UP001195483">
    <property type="component" value="Unassembled WGS sequence"/>
</dbReference>
<protein>
    <recommendedName>
        <fullName evidence="6">RING-type domain-containing protein</fullName>
    </recommendedName>
</protein>
<dbReference type="PANTHER" id="PTHR25462">
    <property type="entry name" value="BONUS, ISOFORM C-RELATED"/>
    <property type="match status" value="1"/>
</dbReference>
<organism evidence="7 8">
    <name type="scientific">Potamilus streckersoni</name>
    <dbReference type="NCBI Taxonomy" id="2493646"/>
    <lineage>
        <taxon>Eukaryota</taxon>
        <taxon>Metazoa</taxon>
        <taxon>Spiralia</taxon>
        <taxon>Lophotrochozoa</taxon>
        <taxon>Mollusca</taxon>
        <taxon>Bivalvia</taxon>
        <taxon>Autobranchia</taxon>
        <taxon>Heteroconchia</taxon>
        <taxon>Palaeoheterodonta</taxon>
        <taxon>Unionida</taxon>
        <taxon>Unionoidea</taxon>
        <taxon>Unionidae</taxon>
        <taxon>Ambleminae</taxon>
        <taxon>Lampsilini</taxon>
        <taxon>Potamilus</taxon>
    </lineage>
</organism>
<evidence type="ECO:0000313" key="7">
    <source>
        <dbReference type="EMBL" id="KAK3594409.1"/>
    </source>
</evidence>
<dbReference type="Gene3D" id="3.30.160.60">
    <property type="entry name" value="Classic Zinc Finger"/>
    <property type="match status" value="1"/>
</dbReference>
<keyword evidence="1" id="KW-0479">Metal-binding</keyword>
<dbReference type="SUPFAM" id="SSF57845">
    <property type="entry name" value="B-box zinc-binding domain"/>
    <property type="match status" value="1"/>
</dbReference>
<dbReference type="InterPro" id="IPR011042">
    <property type="entry name" value="6-blade_b-propeller_TolB-like"/>
</dbReference>
<evidence type="ECO:0000256" key="4">
    <source>
        <dbReference type="PROSITE-ProRule" id="PRU00175"/>
    </source>
</evidence>
<comment type="caution">
    <text evidence="7">The sequence shown here is derived from an EMBL/GenBank/DDBJ whole genome shotgun (WGS) entry which is preliminary data.</text>
</comment>
<dbReference type="PANTHER" id="PTHR25462:SF296">
    <property type="entry name" value="MEIOTIC P26, ISOFORM F"/>
    <property type="match status" value="1"/>
</dbReference>
<accession>A0AAE0SMG6</accession>
<evidence type="ECO:0000256" key="5">
    <source>
        <dbReference type="SAM" id="Coils"/>
    </source>
</evidence>
<gene>
    <name evidence="7" type="ORF">CHS0354_034143</name>
</gene>
<dbReference type="InterPro" id="IPR017907">
    <property type="entry name" value="Znf_RING_CS"/>
</dbReference>
<name>A0AAE0SMG6_9BIVA</name>
<keyword evidence="3" id="KW-0862">Zinc</keyword>
<dbReference type="PROSITE" id="PS50089">
    <property type="entry name" value="ZF_RING_2"/>
    <property type="match status" value="1"/>
</dbReference>
<dbReference type="SUPFAM" id="SSF57850">
    <property type="entry name" value="RING/U-box"/>
    <property type="match status" value="1"/>
</dbReference>
<dbReference type="EMBL" id="JAEAOA010001996">
    <property type="protein sequence ID" value="KAK3594409.1"/>
    <property type="molecule type" value="Genomic_DNA"/>
</dbReference>
<dbReference type="InterPro" id="IPR001841">
    <property type="entry name" value="Znf_RING"/>
</dbReference>
<dbReference type="InterPro" id="IPR013083">
    <property type="entry name" value="Znf_RING/FYVE/PHD"/>
</dbReference>
<dbReference type="GO" id="GO:0008270">
    <property type="term" value="F:zinc ion binding"/>
    <property type="evidence" value="ECO:0007669"/>
    <property type="project" value="UniProtKB-KW"/>
</dbReference>
<keyword evidence="8" id="KW-1185">Reference proteome</keyword>
<dbReference type="InterPro" id="IPR027370">
    <property type="entry name" value="Znf-RING_euk"/>
</dbReference>
<dbReference type="Gene3D" id="2.120.10.30">
    <property type="entry name" value="TolB, C-terminal domain"/>
    <property type="match status" value="1"/>
</dbReference>
<reference evidence="7" key="2">
    <citation type="journal article" date="2021" name="Genome Biol. Evol.">
        <title>Developing a high-quality reference genome for a parasitic bivalve with doubly uniparental inheritance (Bivalvia: Unionida).</title>
        <authorList>
            <person name="Smith C.H."/>
        </authorList>
    </citation>
    <scope>NUCLEOTIDE SEQUENCE</scope>
    <source>
        <strain evidence="7">CHS0354</strain>
        <tissue evidence="7">Mantle</tissue>
    </source>
</reference>
<evidence type="ECO:0000313" key="8">
    <source>
        <dbReference type="Proteomes" id="UP001195483"/>
    </source>
</evidence>
<dbReference type="PROSITE" id="PS00518">
    <property type="entry name" value="ZF_RING_1"/>
    <property type="match status" value="1"/>
</dbReference>
<feature type="coiled-coil region" evidence="5">
    <location>
        <begin position="224"/>
        <end position="258"/>
    </location>
</feature>
<evidence type="ECO:0000259" key="6">
    <source>
        <dbReference type="PROSITE" id="PS50089"/>
    </source>
</evidence>
<dbReference type="SMART" id="SM00184">
    <property type="entry name" value="RING"/>
    <property type="match status" value="1"/>
</dbReference>
<dbReference type="SUPFAM" id="SSF101898">
    <property type="entry name" value="NHL repeat"/>
    <property type="match status" value="1"/>
</dbReference>